<evidence type="ECO:0000256" key="9">
    <source>
        <dbReference type="ARBA" id="ARBA00038276"/>
    </source>
</evidence>
<dbReference type="GO" id="GO:0016779">
    <property type="term" value="F:nucleotidyltransferase activity"/>
    <property type="evidence" value="ECO:0007669"/>
    <property type="project" value="UniProtKB-KW"/>
</dbReference>
<dbReference type="CDD" id="cd05403">
    <property type="entry name" value="NT_KNTase_like"/>
    <property type="match status" value="1"/>
</dbReference>
<reference evidence="11" key="2">
    <citation type="submission" date="2021-09" db="EMBL/GenBank/DDBJ databases">
        <authorList>
            <person name="Gilroy R."/>
        </authorList>
    </citation>
    <scope>NUCLEOTIDE SEQUENCE</scope>
    <source>
        <strain evidence="11">ChiGjej3B3-7470</strain>
    </source>
</reference>
<comment type="cofactor">
    <cofactor evidence="1">
        <name>Mg(2+)</name>
        <dbReference type="ChEBI" id="CHEBI:18420"/>
    </cofactor>
</comment>
<evidence type="ECO:0000256" key="7">
    <source>
        <dbReference type="ARBA" id="ARBA00022840"/>
    </source>
</evidence>
<comment type="caution">
    <text evidence="11">The sequence shown here is derived from an EMBL/GenBank/DDBJ whole genome shotgun (WGS) entry which is preliminary data.</text>
</comment>
<dbReference type="PANTHER" id="PTHR33571:SF12">
    <property type="entry name" value="BSL3053 PROTEIN"/>
    <property type="match status" value="1"/>
</dbReference>
<dbReference type="PROSITE" id="PS50943">
    <property type="entry name" value="HTH_CROC1"/>
    <property type="match status" value="1"/>
</dbReference>
<dbReference type="InterPro" id="IPR002934">
    <property type="entry name" value="Polymerase_NTP_transf_dom"/>
</dbReference>
<dbReference type="GO" id="GO:0003677">
    <property type="term" value="F:DNA binding"/>
    <property type="evidence" value="ECO:0007669"/>
    <property type="project" value="InterPro"/>
</dbReference>
<dbReference type="Proteomes" id="UP000712713">
    <property type="component" value="Unassembled WGS sequence"/>
</dbReference>
<dbReference type="SMART" id="SM00530">
    <property type="entry name" value="HTH_XRE"/>
    <property type="match status" value="1"/>
</dbReference>
<sequence length="146" mass="15918">MEDVREWRLRAGLSQSELARRSGVAQPNIAAYESGRRRPSSETRRRLEEALKPLPSAALAQNRAAVIEVLARHNMTNPRVFGSVAVGQDRPGSDLDLLVDAGAALELIDLIDAGEELQRLLGVHVDLITSRSLRPGHEIAMNAVPV</sequence>
<evidence type="ECO:0000256" key="2">
    <source>
        <dbReference type="ARBA" id="ARBA00022649"/>
    </source>
</evidence>
<evidence type="ECO:0000313" key="11">
    <source>
        <dbReference type="EMBL" id="HJE51707.1"/>
    </source>
</evidence>
<gene>
    <name evidence="11" type="ORF">K8V15_06985</name>
</gene>
<dbReference type="CDD" id="cd00093">
    <property type="entry name" value="HTH_XRE"/>
    <property type="match status" value="1"/>
</dbReference>
<protein>
    <submittedName>
        <fullName evidence="11">XRE family transcriptional regulator</fullName>
    </submittedName>
</protein>
<dbReference type="InterPro" id="IPR052038">
    <property type="entry name" value="Type-VII_TA_antitoxin"/>
</dbReference>
<evidence type="ECO:0000256" key="3">
    <source>
        <dbReference type="ARBA" id="ARBA00022679"/>
    </source>
</evidence>
<dbReference type="InterPro" id="IPR001387">
    <property type="entry name" value="Cro/C1-type_HTH"/>
</dbReference>
<proteinExistence type="inferred from homology"/>
<feature type="domain" description="HTH cro/C1-type" evidence="10">
    <location>
        <begin position="4"/>
        <end position="59"/>
    </location>
</feature>
<evidence type="ECO:0000256" key="6">
    <source>
        <dbReference type="ARBA" id="ARBA00022741"/>
    </source>
</evidence>
<evidence type="ECO:0000256" key="1">
    <source>
        <dbReference type="ARBA" id="ARBA00001946"/>
    </source>
</evidence>
<dbReference type="PANTHER" id="PTHR33571">
    <property type="entry name" value="SSL8005 PROTEIN"/>
    <property type="match status" value="1"/>
</dbReference>
<name>A0A921ENH2_9ACTN</name>
<dbReference type="SUPFAM" id="SSF47413">
    <property type="entry name" value="lambda repressor-like DNA-binding domains"/>
    <property type="match status" value="1"/>
</dbReference>
<dbReference type="InterPro" id="IPR010982">
    <property type="entry name" value="Lambda_DNA-bd_dom_sf"/>
</dbReference>
<reference evidence="11" key="1">
    <citation type="journal article" date="2021" name="PeerJ">
        <title>Extensive microbial diversity within the chicken gut microbiome revealed by metagenomics and culture.</title>
        <authorList>
            <person name="Gilroy R."/>
            <person name="Ravi A."/>
            <person name="Getino M."/>
            <person name="Pursley I."/>
            <person name="Horton D.L."/>
            <person name="Alikhan N.F."/>
            <person name="Baker D."/>
            <person name="Gharbi K."/>
            <person name="Hall N."/>
            <person name="Watson M."/>
            <person name="Adriaenssens E.M."/>
            <person name="Foster-Nyarko E."/>
            <person name="Jarju S."/>
            <person name="Secka A."/>
            <person name="Antonio M."/>
            <person name="Oren A."/>
            <person name="Chaudhuri R.R."/>
            <person name="La Ragione R."/>
            <person name="Hildebrand F."/>
            <person name="Pallen M.J."/>
        </authorList>
    </citation>
    <scope>NUCLEOTIDE SEQUENCE</scope>
    <source>
        <strain evidence="11">ChiGjej3B3-7470</strain>
    </source>
</reference>
<accession>A0A921ENH2</accession>
<keyword evidence="2" id="KW-1277">Toxin-antitoxin system</keyword>
<dbReference type="InterPro" id="IPR043519">
    <property type="entry name" value="NT_sf"/>
</dbReference>
<evidence type="ECO:0000256" key="4">
    <source>
        <dbReference type="ARBA" id="ARBA00022695"/>
    </source>
</evidence>
<dbReference type="AlphaFoldDB" id="A0A921ENH2"/>
<comment type="similarity">
    <text evidence="9">Belongs to the MntA antitoxin family.</text>
</comment>
<dbReference type="Gene3D" id="1.10.260.40">
    <property type="entry name" value="lambda repressor-like DNA-binding domains"/>
    <property type="match status" value="1"/>
</dbReference>
<keyword evidence="8" id="KW-0460">Magnesium</keyword>
<evidence type="ECO:0000256" key="8">
    <source>
        <dbReference type="ARBA" id="ARBA00022842"/>
    </source>
</evidence>
<keyword evidence="5" id="KW-0479">Metal-binding</keyword>
<dbReference type="GO" id="GO:0046872">
    <property type="term" value="F:metal ion binding"/>
    <property type="evidence" value="ECO:0007669"/>
    <property type="project" value="UniProtKB-KW"/>
</dbReference>
<evidence type="ECO:0000313" key="12">
    <source>
        <dbReference type="Proteomes" id="UP000712713"/>
    </source>
</evidence>
<keyword evidence="6" id="KW-0547">Nucleotide-binding</keyword>
<dbReference type="EMBL" id="DYZF01000179">
    <property type="protein sequence ID" value="HJE51707.1"/>
    <property type="molecule type" value="Genomic_DNA"/>
</dbReference>
<evidence type="ECO:0000256" key="5">
    <source>
        <dbReference type="ARBA" id="ARBA00022723"/>
    </source>
</evidence>
<keyword evidence="4" id="KW-0548">Nucleotidyltransferase</keyword>
<keyword evidence="7" id="KW-0067">ATP-binding</keyword>
<dbReference type="Pfam" id="PF01381">
    <property type="entry name" value="HTH_3"/>
    <property type="match status" value="1"/>
</dbReference>
<dbReference type="SUPFAM" id="SSF81301">
    <property type="entry name" value="Nucleotidyltransferase"/>
    <property type="match status" value="1"/>
</dbReference>
<dbReference type="GO" id="GO:0005524">
    <property type="term" value="F:ATP binding"/>
    <property type="evidence" value="ECO:0007669"/>
    <property type="project" value="UniProtKB-KW"/>
</dbReference>
<dbReference type="Pfam" id="PF01909">
    <property type="entry name" value="NTP_transf_2"/>
    <property type="match status" value="1"/>
</dbReference>
<organism evidence="11 12">
    <name type="scientific">Tessaracoccus flavescens</name>
    <dbReference type="NCBI Taxonomy" id="399497"/>
    <lineage>
        <taxon>Bacteria</taxon>
        <taxon>Bacillati</taxon>
        <taxon>Actinomycetota</taxon>
        <taxon>Actinomycetes</taxon>
        <taxon>Propionibacteriales</taxon>
        <taxon>Propionibacteriaceae</taxon>
        <taxon>Tessaracoccus</taxon>
    </lineage>
</organism>
<evidence type="ECO:0000259" key="10">
    <source>
        <dbReference type="PROSITE" id="PS50943"/>
    </source>
</evidence>
<dbReference type="Gene3D" id="3.30.460.10">
    <property type="entry name" value="Beta Polymerase, domain 2"/>
    <property type="match status" value="1"/>
</dbReference>
<keyword evidence="3" id="KW-0808">Transferase</keyword>